<dbReference type="OrthoDB" id="9805019at2"/>
<dbReference type="AlphaFoldDB" id="A0A1S1HM39"/>
<dbReference type="Proteomes" id="UP000179467">
    <property type="component" value="Unassembled WGS sequence"/>
</dbReference>
<dbReference type="InterPro" id="IPR054384">
    <property type="entry name" value="SecDF_P1_head"/>
</dbReference>
<reference evidence="13 14" key="1">
    <citation type="submission" date="2016-09" db="EMBL/GenBank/DDBJ databases">
        <title>Metabolic pathway, cell adaptation mechanisms and a novel monoxygenase revealed through proteogenomic-transcription analysis of a Sphingomonas haloaromaticamans strain degrading the fungicide ortho-phenylphenol.</title>
        <authorList>
            <person name="Perruchon C."/>
            <person name="Papadopoulou E.S."/>
            <person name="Rousidou C."/>
            <person name="Vasileiadis S."/>
            <person name="Tanou G."/>
            <person name="Amoutzias G."/>
            <person name="Molassiotis A."/>
            <person name="Karpouzas D.G."/>
        </authorList>
    </citation>
    <scope>NUCLEOTIDE SEQUENCE [LARGE SCALE GENOMIC DNA]</scope>
    <source>
        <strain evidence="13 14">P3</strain>
    </source>
</reference>
<dbReference type="PRINTS" id="PR00702">
    <property type="entry name" value="ACRIFLAVINRP"/>
</dbReference>
<feature type="domain" description="Protein translocase subunit SecDF P1" evidence="11">
    <location>
        <begin position="159"/>
        <end position="217"/>
    </location>
</feature>
<accession>A0A1S1HM39</accession>
<keyword evidence="8 9" id="KW-0472">Membrane</keyword>
<dbReference type="InterPro" id="IPR005791">
    <property type="entry name" value="SecD"/>
</dbReference>
<name>A0A1S1HM39_9SPHN</name>
<dbReference type="EMBL" id="MIPT01000001">
    <property type="protein sequence ID" value="OHT21570.1"/>
    <property type="molecule type" value="Genomic_DNA"/>
</dbReference>
<dbReference type="InterPro" id="IPR055344">
    <property type="entry name" value="SecD_SecF_C_bact"/>
</dbReference>
<evidence type="ECO:0000256" key="2">
    <source>
        <dbReference type="ARBA" id="ARBA00022448"/>
    </source>
</evidence>
<dbReference type="Gene3D" id="1.20.1640.10">
    <property type="entry name" value="Multidrug efflux transporter AcrB transmembrane domain"/>
    <property type="match status" value="1"/>
</dbReference>
<feature type="domain" description="Protein export membrane protein SecD/SecF C-terminal" evidence="10">
    <location>
        <begin position="351"/>
        <end position="520"/>
    </location>
</feature>
<feature type="transmembrane region" description="Helical" evidence="9">
    <location>
        <begin position="7"/>
        <end position="28"/>
    </location>
</feature>
<keyword evidence="6 9" id="KW-1133">Transmembrane helix</keyword>
<evidence type="ECO:0000256" key="6">
    <source>
        <dbReference type="ARBA" id="ARBA00022989"/>
    </source>
</evidence>
<dbReference type="GO" id="GO:0006605">
    <property type="term" value="P:protein targeting"/>
    <property type="evidence" value="ECO:0007669"/>
    <property type="project" value="UniProtKB-UniRule"/>
</dbReference>
<sequence>MLDFPRWKVWSILGSIAIGILLAIPSLIPETTLAQAGLSGLPRINLGLDLAGGSHILLEADTADVAKQRVQLMEENVRTEMRRGDTKIDIGDISTAGGKLSFFVRDTTKLDTAVERIRTLTQPAGMTGQRDWDVAVVDSSRIVLTPTKSGLDNAVNSAMDVATDVVRRRIDEMGTREPTIIRQGSNRIVVQVPGLQDPEALKSLLGKTAKLEFKLVDLTVTTADIAANRAPAGSQILPYPDNPGGVPAIAVYRRVMLNGDELIDASQGYDQNGRPVTNIRFNASGGRKFARVTTENVGKPFAMILDGKVISAPNINEPIQGGQAQISGNFTVQGANELAIALKSGKLPVALKVVEERTVGPDLGADSIRAGTLSAVIATVAVIVFMLVTYGRFGVYANIALIINILIIIGVMALVGATLTLPGIAGFVLTIGAAVDANVLINERIREEQRRGRNAVQSVELGYKEASRAIFDANITNTIAAVIMFSLGTGPVKGFAVVLIIGIATSVFTAVTFTRLLVARWLRAKRPQHITI</sequence>
<dbReference type="GO" id="GO:0015450">
    <property type="term" value="F:protein-transporting ATPase activity"/>
    <property type="evidence" value="ECO:0007669"/>
    <property type="project" value="InterPro"/>
</dbReference>
<evidence type="ECO:0000259" key="11">
    <source>
        <dbReference type="Pfam" id="PF21760"/>
    </source>
</evidence>
<dbReference type="Gene3D" id="3.30.1360.200">
    <property type="match status" value="1"/>
</dbReference>
<proteinExistence type="inferred from homology"/>
<dbReference type="Pfam" id="PF07549">
    <property type="entry name" value="Sec_GG"/>
    <property type="match status" value="1"/>
</dbReference>
<evidence type="ECO:0000256" key="9">
    <source>
        <dbReference type="HAMAP-Rule" id="MF_01463"/>
    </source>
</evidence>
<dbReference type="Pfam" id="PF02355">
    <property type="entry name" value="SecD_SecF_C"/>
    <property type="match status" value="1"/>
</dbReference>
<comment type="function">
    <text evidence="9">Part of the Sec protein translocase complex. Interacts with the SecYEG preprotein conducting channel. SecDF uses the proton motive force (PMF) to complete protein translocation after the ATP-dependent function of SecA.</text>
</comment>
<dbReference type="GO" id="GO:0065002">
    <property type="term" value="P:intracellular protein transmembrane transport"/>
    <property type="evidence" value="ECO:0007669"/>
    <property type="project" value="UniProtKB-UniRule"/>
</dbReference>
<dbReference type="FunFam" id="1.20.1640.10:FF:000004">
    <property type="entry name" value="Protein translocase subunit SecD"/>
    <property type="match status" value="1"/>
</dbReference>
<dbReference type="PANTHER" id="PTHR30081:SF1">
    <property type="entry name" value="PROTEIN TRANSLOCASE SUBUNIT SECD"/>
    <property type="match status" value="1"/>
</dbReference>
<dbReference type="Pfam" id="PF21760">
    <property type="entry name" value="SecD_1st"/>
    <property type="match status" value="1"/>
</dbReference>
<dbReference type="GO" id="GO:0043952">
    <property type="term" value="P:protein transport by the Sec complex"/>
    <property type="evidence" value="ECO:0007669"/>
    <property type="project" value="UniProtKB-UniRule"/>
</dbReference>
<evidence type="ECO:0000313" key="13">
    <source>
        <dbReference type="EMBL" id="OHT21570.1"/>
    </source>
</evidence>
<evidence type="ECO:0000313" key="14">
    <source>
        <dbReference type="Proteomes" id="UP000179467"/>
    </source>
</evidence>
<keyword evidence="3 9" id="KW-1003">Cell membrane</keyword>
<dbReference type="Gene3D" id="3.30.70.3400">
    <property type="match status" value="1"/>
</dbReference>
<evidence type="ECO:0000256" key="3">
    <source>
        <dbReference type="ARBA" id="ARBA00022475"/>
    </source>
</evidence>
<comment type="subunit">
    <text evidence="9">Forms a complex with SecF. Part of the essential Sec protein translocation apparatus which comprises SecA, SecYEG and auxiliary proteins SecDF-YajC and YidC.</text>
</comment>
<comment type="similarity">
    <text evidence="9">Belongs to the SecD/SecF family. SecD subfamily.</text>
</comment>
<dbReference type="HAMAP" id="MF_01463_B">
    <property type="entry name" value="SecD_B"/>
    <property type="match status" value="1"/>
</dbReference>
<feature type="transmembrane region" description="Helical" evidence="9">
    <location>
        <begin position="395"/>
        <end position="415"/>
    </location>
</feature>
<comment type="caution">
    <text evidence="13">The sequence shown here is derived from an EMBL/GenBank/DDBJ whole genome shotgun (WGS) entry which is preliminary data.</text>
</comment>
<dbReference type="Pfam" id="PF22599">
    <property type="entry name" value="SecDF_P1_head"/>
    <property type="match status" value="1"/>
</dbReference>
<evidence type="ECO:0000256" key="8">
    <source>
        <dbReference type="ARBA" id="ARBA00023136"/>
    </source>
</evidence>
<keyword evidence="7 9" id="KW-0811">Translocation</keyword>
<dbReference type="GO" id="GO:0005886">
    <property type="term" value="C:plasma membrane"/>
    <property type="evidence" value="ECO:0007669"/>
    <property type="project" value="UniProtKB-SubCell"/>
</dbReference>
<evidence type="ECO:0000256" key="1">
    <source>
        <dbReference type="ARBA" id="ARBA00004651"/>
    </source>
</evidence>
<keyword evidence="2 9" id="KW-0813">Transport</keyword>
<evidence type="ECO:0000256" key="5">
    <source>
        <dbReference type="ARBA" id="ARBA00022927"/>
    </source>
</evidence>
<evidence type="ECO:0000256" key="4">
    <source>
        <dbReference type="ARBA" id="ARBA00022692"/>
    </source>
</evidence>
<dbReference type="NCBIfam" id="TIGR01129">
    <property type="entry name" value="secD"/>
    <property type="match status" value="1"/>
</dbReference>
<comment type="subcellular location">
    <subcellularLocation>
        <location evidence="1 9">Cell membrane</location>
        <topology evidence="1 9">Multi-pass membrane protein</topology>
    </subcellularLocation>
</comment>
<organism evidence="13 14">
    <name type="scientific">Edaphosphingomonas haloaromaticamans</name>
    <dbReference type="NCBI Taxonomy" id="653954"/>
    <lineage>
        <taxon>Bacteria</taxon>
        <taxon>Pseudomonadati</taxon>
        <taxon>Pseudomonadota</taxon>
        <taxon>Alphaproteobacteria</taxon>
        <taxon>Sphingomonadales</taxon>
        <taxon>Rhizorhabdaceae</taxon>
        <taxon>Edaphosphingomonas</taxon>
    </lineage>
</organism>
<feature type="transmembrane region" description="Helical" evidence="9">
    <location>
        <begin position="469"/>
        <end position="488"/>
    </location>
</feature>
<feature type="transmembrane region" description="Helical" evidence="9">
    <location>
        <begin position="494"/>
        <end position="518"/>
    </location>
</feature>
<dbReference type="InterPro" id="IPR048631">
    <property type="entry name" value="SecD_1st"/>
</dbReference>
<keyword evidence="5 9" id="KW-0653">Protein transport</keyword>
<protein>
    <recommendedName>
        <fullName evidence="9">Protein translocase subunit SecD</fullName>
    </recommendedName>
</protein>
<keyword evidence="14" id="KW-1185">Reference proteome</keyword>
<keyword evidence="4 9" id="KW-0812">Transmembrane</keyword>
<evidence type="ECO:0000256" key="7">
    <source>
        <dbReference type="ARBA" id="ARBA00023010"/>
    </source>
</evidence>
<evidence type="ECO:0000259" key="10">
    <source>
        <dbReference type="Pfam" id="PF02355"/>
    </source>
</evidence>
<feature type="transmembrane region" description="Helical" evidence="9">
    <location>
        <begin position="421"/>
        <end position="441"/>
    </location>
</feature>
<dbReference type="InterPro" id="IPR001036">
    <property type="entry name" value="Acrflvin-R"/>
</dbReference>
<gene>
    <name evidence="13" type="primary">secD_2</name>
    <name evidence="9" type="synonym">secD</name>
    <name evidence="13" type="ORF">BHE75_03580</name>
</gene>
<dbReference type="InterPro" id="IPR022813">
    <property type="entry name" value="SecD/SecF_arch_bac"/>
</dbReference>
<feature type="transmembrane region" description="Helical" evidence="9">
    <location>
        <begin position="368"/>
        <end position="388"/>
    </location>
</feature>
<feature type="domain" description="SecDF P1 head subdomain" evidence="12">
    <location>
        <begin position="245"/>
        <end position="349"/>
    </location>
</feature>
<dbReference type="InterPro" id="IPR048634">
    <property type="entry name" value="SecD_SecF_C"/>
</dbReference>
<dbReference type="InterPro" id="IPR022646">
    <property type="entry name" value="SecD/SecF_CS"/>
</dbReference>
<dbReference type="RefSeq" id="WP_015458157.1">
    <property type="nucleotide sequence ID" value="NZ_MIPT01000001.1"/>
</dbReference>
<evidence type="ECO:0000259" key="12">
    <source>
        <dbReference type="Pfam" id="PF22599"/>
    </source>
</evidence>
<dbReference type="SUPFAM" id="SSF82866">
    <property type="entry name" value="Multidrug efflux transporter AcrB transmembrane domain"/>
    <property type="match status" value="1"/>
</dbReference>
<dbReference type="NCBIfam" id="TIGR00916">
    <property type="entry name" value="2A0604s01"/>
    <property type="match status" value="1"/>
</dbReference>
<dbReference type="PANTHER" id="PTHR30081">
    <property type="entry name" value="PROTEIN-EXPORT MEMBRANE PROTEIN SEC"/>
    <property type="match status" value="1"/>
</dbReference>